<feature type="transmembrane region" description="Helical" evidence="9">
    <location>
        <begin position="300"/>
        <end position="317"/>
    </location>
</feature>
<dbReference type="AlphaFoldDB" id="A0A1I1L335"/>
<keyword evidence="5 9" id="KW-0812">Transmembrane</keyword>
<evidence type="ECO:0000256" key="7">
    <source>
        <dbReference type="ARBA" id="ARBA00023136"/>
    </source>
</evidence>
<dbReference type="InterPro" id="IPR005495">
    <property type="entry name" value="LptG/LptF_permease"/>
</dbReference>
<dbReference type="Proteomes" id="UP000199046">
    <property type="component" value="Unassembled WGS sequence"/>
</dbReference>
<dbReference type="EMBL" id="FOLY01000004">
    <property type="protein sequence ID" value="SFC67449.1"/>
    <property type="molecule type" value="Genomic_DNA"/>
</dbReference>
<evidence type="ECO:0000313" key="11">
    <source>
        <dbReference type="Proteomes" id="UP000199046"/>
    </source>
</evidence>
<dbReference type="PANTHER" id="PTHR33529:SF2">
    <property type="entry name" value="LIPOPOLYSACCHARIDE EXPORT SYSTEM PERMEASE PROTEIN LPTG"/>
    <property type="match status" value="1"/>
</dbReference>
<dbReference type="STRING" id="402385.SAMN05421848_2350"/>
<keyword evidence="4" id="KW-1003">Cell membrane</keyword>
<feature type="transmembrane region" description="Helical" evidence="9">
    <location>
        <begin position="329"/>
        <end position="347"/>
    </location>
</feature>
<dbReference type="Pfam" id="PF03739">
    <property type="entry name" value="LptF_LptG"/>
    <property type="match status" value="1"/>
</dbReference>
<organism evidence="10 11">
    <name type="scientific">Kushneria avicenniae</name>
    <dbReference type="NCBI Taxonomy" id="402385"/>
    <lineage>
        <taxon>Bacteria</taxon>
        <taxon>Pseudomonadati</taxon>
        <taxon>Pseudomonadota</taxon>
        <taxon>Gammaproteobacteria</taxon>
        <taxon>Oceanospirillales</taxon>
        <taxon>Halomonadaceae</taxon>
        <taxon>Kushneria</taxon>
    </lineage>
</organism>
<evidence type="ECO:0000256" key="2">
    <source>
        <dbReference type="ARBA" id="ARBA00004651"/>
    </source>
</evidence>
<dbReference type="OrthoDB" id="9776227at2"/>
<feature type="transmembrane region" description="Helical" evidence="9">
    <location>
        <begin position="95"/>
        <end position="117"/>
    </location>
</feature>
<sequence length="351" mass="39494">MFNRLDRYIARNVLMGMLIVHLIILGLDFTISFINDLGDTEGSYGTLQVLMYGVIRLPWRFYQYAPVSVLIGSLVGLGAMASSNELTVMRSAGFSLWRILIGVMKPLLIVVLVVMAIGEFAAPRTEMFGQAWRTELQDGSTVSHRGGWQREGDSYYRFGSIRADNTLLDVNRFRYDGAQLVEATHASRAVLNGDEWTLEDVDRTLLHGKTTESEHLDRLDWDTSLDPELLRLIITDRDSQSIEDLWRYGRYLNEQGISASDTWLYFWQKVLLPLTLISLVIIAASFIFGPLRSVAAGTRVFYGTVVGLVFKYVQDLLGPAATIFGFSPIWAILVPMAVCFGIGFWLLRRAG</sequence>
<evidence type="ECO:0000256" key="6">
    <source>
        <dbReference type="ARBA" id="ARBA00022989"/>
    </source>
</evidence>
<protein>
    <submittedName>
        <fullName evidence="10">Lipopolysaccharide export system permease protein</fullName>
    </submittedName>
</protein>
<reference evidence="11" key="1">
    <citation type="submission" date="2016-10" db="EMBL/GenBank/DDBJ databases">
        <authorList>
            <person name="Varghese N."/>
            <person name="Submissions S."/>
        </authorList>
    </citation>
    <scope>NUCLEOTIDE SEQUENCE [LARGE SCALE GENOMIC DNA]</scope>
    <source>
        <strain evidence="11">DSM 23439</strain>
    </source>
</reference>
<evidence type="ECO:0000256" key="4">
    <source>
        <dbReference type="ARBA" id="ARBA00022475"/>
    </source>
</evidence>
<evidence type="ECO:0000256" key="9">
    <source>
        <dbReference type="SAM" id="Phobius"/>
    </source>
</evidence>
<comment type="subunit">
    <text evidence="8">Component of the lipopolysaccharide transport and assembly complex. The LptBFG transporter is composed of two ATP-binding proteins (LptB) and two transmembrane proteins (LptF and LptG).</text>
</comment>
<name>A0A1I1L335_9GAMM</name>
<keyword evidence="6 9" id="KW-1133">Transmembrane helix</keyword>
<evidence type="ECO:0000256" key="8">
    <source>
        <dbReference type="ARBA" id="ARBA00026081"/>
    </source>
</evidence>
<comment type="subcellular location">
    <subcellularLocation>
        <location evidence="2">Cell membrane</location>
        <topology evidence="2">Multi-pass membrane protein</topology>
    </subcellularLocation>
</comment>
<gene>
    <name evidence="10" type="ORF">SAMN05421848_2350</name>
</gene>
<dbReference type="NCBIfam" id="TIGR04408">
    <property type="entry name" value="LptG_lptG"/>
    <property type="match status" value="1"/>
</dbReference>
<evidence type="ECO:0000256" key="3">
    <source>
        <dbReference type="ARBA" id="ARBA00007725"/>
    </source>
</evidence>
<keyword evidence="11" id="KW-1185">Reference proteome</keyword>
<dbReference type="PANTHER" id="PTHR33529">
    <property type="entry name" value="SLR0882 PROTEIN-RELATED"/>
    <property type="match status" value="1"/>
</dbReference>
<evidence type="ECO:0000256" key="5">
    <source>
        <dbReference type="ARBA" id="ARBA00022692"/>
    </source>
</evidence>
<feature type="transmembrane region" description="Helical" evidence="9">
    <location>
        <begin position="270"/>
        <end position="288"/>
    </location>
</feature>
<feature type="transmembrane region" description="Helical" evidence="9">
    <location>
        <begin position="61"/>
        <end position="83"/>
    </location>
</feature>
<comment type="similarity">
    <text evidence="3">Belongs to the LptF/LptG family.</text>
</comment>
<dbReference type="InterPro" id="IPR030923">
    <property type="entry name" value="LptG"/>
</dbReference>
<comment type="function">
    <text evidence="1">Part of the ABC transporter complex LptBFG involved in the translocation of lipopolysaccharide (LPS) from the inner membrane to the outer membrane.</text>
</comment>
<dbReference type="GO" id="GO:0055085">
    <property type="term" value="P:transmembrane transport"/>
    <property type="evidence" value="ECO:0007669"/>
    <property type="project" value="InterPro"/>
</dbReference>
<keyword evidence="7 9" id="KW-0472">Membrane</keyword>
<accession>A0A1I1L335</accession>
<dbReference type="GO" id="GO:0043190">
    <property type="term" value="C:ATP-binding cassette (ABC) transporter complex"/>
    <property type="evidence" value="ECO:0007669"/>
    <property type="project" value="InterPro"/>
</dbReference>
<dbReference type="RefSeq" id="WP_090134154.1">
    <property type="nucleotide sequence ID" value="NZ_FOLY01000004.1"/>
</dbReference>
<dbReference type="GO" id="GO:0015920">
    <property type="term" value="P:lipopolysaccharide transport"/>
    <property type="evidence" value="ECO:0007669"/>
    <property type="project" value="TreeGrafter"/>
</dbReference>
<proteinExistence type="inferred from homology"/>
<feature type="transmembrane region" description="Helical" evidence="9">
    <location>
        <begin position="12"/>
        <end position="34"/>
    </location>
</feature>
<evidence type="ECO:0000256" key="1">
    <source>
        <dbReference type="ARBA" id="ARBA00002265"/>
    </source>
</evidence>
<evidence type="ECO:0000313" key="10">
    <source>
        <dbReference type="EMBL" id="SFC67449.1"/>
    </source>
</evidence>